<dbReference type="EMBL" id="KK105967">
    <property type="protein sequence ID" value="KIY92086.1"/>
    <property type="molecule type" value="Genomic_DNA"/>
</dbReference>
<dbReference type="AlphaFoldDB" id="A0A0D2LQ66"/>
<keyword evidence="3" id="KW-1185">Reference proteome</keyword>
<feature type="domain" description="Helicase C-terminal" evidence="1">
    <location>
        <begin position="36"/>
        <end position="202"/>
    </location>
</feature>
<organism evidence="2 3">
    <name type="scientific">Monoraphidium neglectum</name>
    <dbReference type="NCBI Taxonomy" id="145388"/>
    <lineage>
        <taxon>Eukaryota</taxon>
        <taxon>Viridiplantae</taxon>
        <taxon>Chlorophyta</taxon>
        <taxon>core chlorophytes</taxon>
        <taxon>Chlorophyceae</taxon>
        <taxon>CS clade</taxon>
        <taxon>Sphaeropleales</taxon>
        <taxon>Selenastraceae</taxon>
        <taxon>Monoraphidium</taxon>
    </lineage>
</organism>
<reference evidence="2 3" key="1">
    <citation type="journal article" date="2013" name="BMC Genomics">
        <title>Reconstruction of the lipid metabolism for the microalga Monoraphidium neglectum from its genome sequence reveals characteristics suitable for biofuel production.</title>
        <authorList>
            <person name="Bogen C."/>
            <person name="Al-Dilaimi A."/>
            <person name="Albersmeier A."/>
            <person name="Wichmann J."/>
            <person name="Grundmann M."/>
            <person name="Rupp O."/>
            <person name="Lauersen K.J."/>
            <person name="Blifernez-Klassen O."/>
            <person name="Kalinowski J."/>
            <person name="Goesmann A."/>
            <person name="Mussgnug J.H."/>
            <person name="Kruse O."/>
        </authorList>
    </citation>
    <scope>NUCLEOTIDE SEQUENCE [LARGE SCALE GENOMIC DNA]</scope>
    <source>
        <strain evidence="2 3">SAG 48.87</strain>
    </source>
</reference>
<dbReference type="InterPro" id="IPR001650">
    <property type="entry name" value="Helicase_C-like"/>
</dbReference>
<dbReference type="PROSITE" id="PS51194">
    <property type="entry name" value="HELICASE_CTER"/>
    <property type="match status" value="1"/>
</dbReference>
<accession>A0A0D2LQ66</accession>
<dbReference type="CDD" id="cd18787">
    <property type="entry name" value="SF2_C_DEAD"/>
    <property type="match status" value="1"/>
</dbReference>
<protein>
    <recommendedName>
        <fullName evidence="1">Helicase C-terminal domain-containing protein</fullName>
    </recommendedName>
</protein>
<dbReference type="Proteomes" id="UP000054498">
    <property type="component" value="Unassembled WGS sequence"/>
</dbReference>
<sequence>MTRAELGAAGYHNGRLVSVPTANVAQTLERADDRQKLDLLCALLQEELEQASRGGPEMPLTIVFVERKTRCDEVAQALQAESIPAVALHGGLGQWERESSLKEFSEGRARVLVATDVASRGLDVKGIGHVINMDLPRAFEDYVHRIGRTGRAGTRGRATSFFSDKDAFLVSQIKTALAEAERGNAAAFQMGKEARKAEKELAQKFKSDLKLGSQPENV</sequence>
<dbReference type="KEGG" id="mng:MNEG_15877"/>
<gene>
    <name evidence="2" type="ORF">MNEG_15877</name>
</gene>
<dbReference type="GeneID" id="25733581"/>
<dbReference type="OrthoDB" id="196131at2759"/>
<dbReference type="InterPro" id="IPR027417">
    <property type="entry name" value="P-loop_NTPase"/>
</dbReference>
<dbReference type="SUPFAM" id="SSF52540">
    <property type="entry name" value="P-loop containing nucleoside triphosphate hydrolases"/>
    <property type="match status" value="1"/>
</dbReference>
<name>A0A0D2LQ66_9CHLO</name>
<dbReference type="STRING" id="145388.A0A0D2LQ66"/>
<evidence type="ECO:0000313" key="2">
    <source>
        <dbReference type="EMBL" id="KIY92086.1"/>
    </source>
</evidence>
<dbReference type="PANTHER" id="PTHR47958">
    <property type="entry name" value="ATP-DEPENDENT RNA HELICASE DBP3"/>
    <property type="match status" value="1"/>
</dbReference>
<dbReference type="RefSeq" id="XP_013891106.1">
    <property type="nucleotide sequence ID" value="XM_014035652.1"/>
</dbReference>
<evidence type="ECO:0000259" key="1">
    <source>
        <dbReference type="PROSITE" id="PS51194"/>
    </source>
</evidence>
<proteinExistence type="predicted"/>
<evidence type="ECO:0000313" key="3">
    <source>
        <dbReference type="Proteomes" id="UP000054498"/>
    </source>
</evidence>
<dbReference type="Pfam" id="PF00271">
    <property type="entry name" value="Helicase_C"/>
    <property type="match status" value="1"/>
</dbReference>
<dbReference type="Gene3D" id="3.40.50.300">
    <property type="entry name" value="P-loop containing nucleotide triphosphate hydrolases"/>
    <property type="match status" value="1"/>
</dbReference>
<dbReference type="SMART" id="SM00490">
    <property type="entry name" value="HELICc"/>
    <property type="match status" value="1"/>
</dbReference>